<dbReference type="InterPro" id="IPR042104">
    <property type="entry name" value="PKS_dehydratase_sf"/>
</dbReference>
<dbReference type="Pfam" id="PF13602">
    <property type="entry name" value="ADH_zinc_N_2"/>
    <property type="match status" value="1"/>
</dbReference>
<name>A0A2V5I6N7_ASPV1</name>
<proteinExistence type="predicted"/>
<dbReference type="Pfam" id="PF00550">
    <property type="entry name" value="PP-binding"/>
    <property type="match status" value="1"/>
</dbReference>
<feature type="compositionally biased region" description="Low complexity" evidence="9">
    <location>
        <begin position="1376"/>
        <end position="1389"/>
    </location>
</feature>
<dbReference type="InterPro" id="IPR036736">
    <property type="entry name" value="ACP-like_sf"/>
</dbReference>
<dbReference type="SMART" id="SM00823">
    <property type="entry name" value="PKS_PP"/>
    <property type="match status" value="1"/>
</dbReference>
<dbReference type="GO" id="GO:0031177">
    <property type="term" value="F:phosphopantetheine binding"/>
    <property type="evidence" value="ECO:0007669"/>
    <property type="project" value="InterPro"/>
</dbReference>
<gene>
    <name evidence="12" type="ORF">BO99DRAFT_408775</name>
</gene>
<evidence type="ECO:0000256" key="7">
    <source>
        <dbReference type="ARBA" id="ARBA00023315"/>
    </source>
</evidence>
<evidence type="ECO:0000256" key="8">
    <source>
        <dbReference type="PROSITE-ProRule" id="PRU01363"/>
    </source>
</evidence>
<feature type="domain" description="Carrier" evidence="10">
    <location>
        <begin position="1416"/>
        <end position="1490"/>
    </location>
</feature>
<keyword evidence="3" id="KW-0489">Methyltransferase</keyword>
<evidence type="ECO:0000256" key="1">
    <source>
        <dbReference type="ARBA" id="ARBA00022450"/>
    </source>
</evidence>
<dbReference type="PROSITE" id="PS52019">
    <property type="entry name" value="PKS_MFAS_DH"/>
    <property type="match status" value="1"/>
</dbReference>
<dbReference type="InterPro" id="IPR013968">
    <property type="entry name" value="PKS_KR"/>
</dbReference>
<dbReference type="PANTHER" id="PTHR43775:SF49">
    <property type="entry name" value="SYNTHASE, PUTATIVE (JCVI)-RELATED"/>
    <property type="match status" value="1"/>
</dbReference>
<evidence type="ECO:0000259" key="10">
    <source>
        <dbReference type="PROSITE" id="PS50075"/>
    </source>
</evidence>
<dbReference type="PANTHER" id="PTHR43775">
    <property type="entry name" value="FATTY ACID SYNTHASE"/>
    <property type="match status" value="1"/>
</dbReference>
<dbReference type="InterPro" id="IPR049552">
    <property type="entry name" value="PKS_DH_N"/>
</dbReference>
<dbReference type="GO" id="GO:0016491">
    <property type="term" value="F:oxidoreductase activity"/>
    <property type="evidence" value="ECO:0007669"/>
    <property type="project" value="InterPro"/>
</dbReference>
<dbReference type="STRING" id="1450538.A0A2V5I6N7"/>
<feature type="region of interest" description="Disordered" evidence="9">
    <location>
        <begin position="1376"/>
        <end position="1403"/>
    </location>
</feature>
<dbReference type="InterPro" id="IPR020843">
    <property type="entry name" value="ER"/>
</dbReference>
<dbReference type="SUPFAM" id="SSF51735">
    <property type="entry name" value="NAD(P)-binding Rossmann-fold domains"/>
    <property type="match status" value="2"/>
</dbReference>
<keyword evidence="7" id="KW-0012">Acyltransferase</keyword>
<dbReference type="EMBL" id="KZ825103">
    <property type="protein sequence ID" value="PYI24170.1"/>
    <property type="molecule type" value="Genomic_DNA"/>
</dbReference>
<dbReference type="Pfam" id="PF08242">
    <property type="entry name" value="Methyltransf_12"/>
    <property type="match status" value="1"/>
</dbReference>
<dbReference type="PROSITE" id="PS50075">
    <property type="entry name" value="CARRIER"/>
    <property type="match status" value="1"/>
</dbReference>
<dbReference type="GO" id="GO:0004312">
    <property type="term" value="F:fatty acid synthase activity"/>
    <property type="evidence" value="ECO:0007669"/>
    <property type="project" value="TreeGrafter"/>
</dbReference>
<dbReference type="InterPro" id="IPR013217">
    <property type="entry name" value="Methyltransf_12"/>
</dbReference>
<dbReference type="SMART" id="SM00829">
    <property type="entry name" value="PKS_ER"/>
    <property type="match status" value="1"/>
</dbReference>
<dbReference type="InterPro" id="IPR036291">
    <property type="entry name" value="NAD(P)-bd_dom_sf"/>
</dbReference>
<keyword evidence="5" id="KW-0521">NADP</keyword>
<keyword evidence="6" id="KW-0511">Multifunctional enzyme</keyword>
<protein>
    <submittedName>
        <fullName evidence="12">KR-domain-containing protein</fullName>
    </submittedName>
</protein>
<dbReference type="GO" id="GO:0044550">
    <property type="term" value="P:secondary metabolite biosynthetic process"/>
    <property type="evidence" value="ECO:0007669"/>
    <property type="project" value="TreeGrafter"/>
</dbReference>
<dbReference type="InterPro" id="IPR050091">
    <property type="entry name" value="PKS_NRPS_Biosynth_Enz"/>
</dbReference>
<dbReference type="InterPro" id="IPR006162">
    <property type="entry name" value="Ppantetheine_attach_site"/>
</dbReference>
<feature type="region of interest" description="N-terminal hotdog fold" evidence="8">
    <location>
        <begin position="10"/>
        <end position="138"/>
    </location>
</feature>
<dbReference type="OMA" id="FRTHIVT"/>
<dbReference type="CDD" id="cd02440">
    <property type="entry name" value="AdoMet_MTases"/>
    <property type="match status" value="1"/>
</dbReference>
<dbReference type="SUPFAM" id="SSF50129">
    <property type="entry name" value="GroES-like"/>
    <property type="match status" value="1"/>
</dbReference>
<dbReference type="Gene3D" id="3.10.129.110">
    <property type="entry name" value="Polyketide synthase dehydratase"/>
    <property type="match status" value="1"/>
</dbReference>
<dbReference type="GO" id="GO:0032259">
    <property type="term" value="P:methylation"/>
    <property type="evidence" value="ECO:0007669"/>
    <property type="project" value="UniProtKB-KW"/>
</dbReference>
<evidence type="ECO:0000259" key="11">
    <source>
        <dbReference type="PROSITE" id="PS52019"/>
    </source>
</evidence>
<dbReference type="Pfam" id="PF21089">
    <property type="entry name" value="PKS_DH_N"/>
    <property type="match status" value="1"/>
</dbReference>
<dbReference type="Pfam" id="PF14765">
    <property type="entry name" value="PS-DH"/>
    <property type="match status" value="1"/>
</dbReference>
<feature type="region of interest" description="C-terminal hotdog fold" evidence="8">
    <location>
        <begin position="150"/>
        <end position="303"/>
    </location>
</feature>
<organism evidence="12 13">
    <name type="scientific">Aspergillus violaceofuscus (strain CBS 115571)</name>
    <dbReference type="NCBI Taxonomy" id="1450538"/>
    <lineage>
        <taxon>Eukaryota</taxon>
        <taxon>Fungi</taxon>
        <taxon>Dikarya</taxon>
        <taxon>Ascomycota</taxon>
        <taxon>Pezizomycotina</taxon>
        <taxon>Eurotiomycetes</taxon>
        <taxon>Eurotiomycetidae</taxon>
        <taxon>Eurotiales</taxon>
        <taxon>Aspergillaceae</taxon>
        <taxon>Aspergillus</taxon>
    </lineage>
</organism>
<dbReference type="InterPro" id="IPR013154">
    <property type="entry name" value="ADH-like_N"/>
</dbReference>
<evidence type="ECO:0000256" key="6">
    <source>
        <dbReference type="ARBA" id="ARBA00023268"/>
    </source>
</evidence>
<dbReference type="SUPFAM" id="SSF47336">
    <property type="entry name" value="ACP-like"/>
    <property type="match status" value="1"/>
</dbReference>
<dbReference type="Pfam" id="PF08659">
    <property type="entry name" value="KR"/>
    <property type="match status" value="1"/>
</dbReference>
<dbReference type="InterPro" id="IPR009081">
    <property type="entry name" value="PP-bd_ACP"/>
</dbReference>
<dbReference type="InterPro" id="IPR011032">
    <property type="entry name" value="GroES-like_sf"/>
</dbReference>
<dbReference type="GO" id="GO:0006633">
    <property type="term" value="P:fatty acid biosynthetic process"/>
    <property type="evidence" value="ECO:0007669"/>
    <property type="project" value="TreeGrafter"/>
</dbReference>
<evidence type="ECO:0000256" key="5">
    <source>
        <dbReference type="ARBA" id="ARBA00022857"/>
    </source>
</evidence>
<evidence type="ECO:0000256" key="4">
    <source>
        <dbReference type="ARBA" id="ARBA00022679"/>
    </source>
</evidence>
<dbReference type="Pfam" id="PF08240">
    <property type="entry name" value="ADH_N"/>
    <property type="match status" value="1"/>
</dbReference>
<keyword evidence="13" id="KW-1185">Reference proteome</keyword>
<dbReference type="InterPro" id="IPR029063">
    <property type="entry name" value="SAM-dependent_MTases_sf"/>
</dbReference>
<dbReference type="InterPro" id="IPR049551">
    <property type="entry name" value="PKS_DH_C"/>
</dbReference>
<dbReference type="InterPro" id="IPR020807">
    <property type="entry name" value="PKS_DH"/>
</dbReference>
<evidence type="ECO:0000256" key="2">
    <source>
        <dbReference type="ARBA" id="ARBA00022553"/>
    </source>
</evidence>
<keyword evidence="4" id="KW-0808">Transferase</keyword>
<dbReference type="SMART" id="SM00826">
    <property type="entry name" value="PKS_DH"/>
    <property type="match status" value="1"/>
</dbReference>
<keyword evidence="1" id="KW-0596">Phosphopantetheine</keyword>
<comment type="caution">
    <text evidence="8">Lacks conserved residue(s) required for the propagation of feature annotation.</text>
</comment>
<dbReference type="Gene3D" id="3.40.50.720">
    <property type="entry name" value="NAD(P)-binding Rossmann-like Domain"/>
    <property type="match status" value="2"/>
</dbReference>
<dbReference type="Proteomes" id="UP000249829">
    <property type="component" value="Unassembled WGS sequence"/>
</dbReference>
<evidence type="ECO:0000256" key="3">
    <source>
        <dbReference type="ARBA" id="ARBA00022603"/>
    </source>
</evidence>
<dbReference type="InterPro" id="IPR020806">
    <property type="entry name" value="PKS_PP-bd"/>
</dbReference>
<dbReference type="GO" id="GO:0008168">
    <property type="term" value="F:methyltransferase activity"/>
    <property type="evidence" value="ECO:0007669"/>
    <property type="project" value="UniProtKB-KW"/>
</dbReference>
<keyword evidence="2" id="KW-0597">Phosphoprotein</keyword>
<accession>A0A2V5I6N7</accession>
<dbReference type="SUPFAM" id="SSF53335">
    <property type="entry name" value="S-adenosyl-L-methionine-dependent methyltransferases"/>
    <property type="match status" value="1"/>
</dbReference>
<dbReference type="CDD" id="cd05195">
    <property type="entry name" value="enoyl_red"/>
    <property type="match status" value="1"/>
</dbReference>
<evidence type="ECO:0000256" key="9">
    <source>
        <dbReference type="SAM" id="MobiDB-lite"/>
    </source>
</evidence>
<evidence type="ECO:0000313" key="13">
    <source>
        <dbReference type="Proteomes" id="UP000249829"/>
    </source>
</evidence>
<reference evidence="12 13" key="1">
    <citation type="submission" date="2018-02" db="EMBL/GenBank/DDBJ databases">
        <title>The genomes of Aspergillus section Nigri reveals drivers in fungal speciation.</title>
        <authorList>
            <consortium name="DOE Joint Genome Institute"/>
            <person name="Vesth T.C."/>
            <person name="Nybo J."/>
            <person name="Theobald S."/>
            <person name="Brandl J."/>
            <person name="Frisvad J.C."/>
            <person name="Nielsen K.F."/>
            <person name="Lyhne E.K."/>
            <person name="Kogle M.E."/>
            <person name="Kuo A."/>
            <person name="Riley R."/>
            <person name="Clum A."/>
            <person name="Nolan M."/>
            <person name="Lipzen A."/>
            <person name="Salamov A."/>
            <person name="Henrissat B."/>
            <person name="Wiebenga A."/>
            <person name="De vries R.P."/>
            <person name="Grigoriev I.V."/>
            <person name="Mortensen U.H."/>
            <person name="Andersen M.R."/>
            <person name="Baker S.E."/>
        </authorList>
    </citation>
    <scope>NUCLEOTIDE SEQUENCE [LARGE SCALE GENOMIC DNA]</scope>
    <source>
        <strain evidence="12 13">CBS 115571</strain>
    </source>
</reference>
<dbReference type="SMART" id="SM00822">
    <property type="entry name" value="PKS_KR"/>
    <property type="match status" value="1"/>
</dbReference>
<dbReference type="InterPro" id="IPR057326">
    <property type="entry name" value="KR_dom"/>
</dbReference>
<feature type="domain" description="PKS/mFAS DH" evidence="11">
    <location>
        <begin position="10"/>
        <end position="303"/>
    </location>
</feature>
<dbReference type="Gene3D" id="3.40.50.150">
    <property type="entry name" value="Vaccinia Virus protein VP39"/>
    <property type="match status" value="1"/>
</dbReference>
<dbReference type="Gene3D" id="3.90.180.10">
    <property type="entry name" value="Medium-chain alcohol dehydrogenases, catalytic domain"/>
    <property type="match status" value="1"/>
</dbReference>
<evidence type="ECO:0000313" key="12">
    <source>
        <dbReference type="EMBL" id="PYI24170.1"/>
    </source>
</evidence>
<sequence length="1499" mass="164095">MQSMSPYPSHPLLGSRTLECTDIEPSWRNTITATSVQWLSDHIVASQILFPFTGYIAIAGEAIRQVLHVEDYVLRGFVVSSGLVIPSSGSVDVVTTLRRSRITEQASSDWFDFTISSNDGHGWVENSSGQVGVRDPVSDMYLPPRVPSPPRTVSQTSCYEQLDHIGFRYRGPFQGLEEIRASPTDKVATAVARENPEAGTYSVHPAILAFGIQMLAVANSHGMPRKLPGAFLPVRAKEIWVRHAPGLMRFEAKLDPMPKGKGITGTVVAYSGFRACLVMRGVEHVLKRTGGQSPRSIQSANLIWKCDPHFIPSNQLIRSMPSDGGHLALLERLAILCLVDLSDQVRSIKPVADHLALWRDWIFSQAELIATGQTTVAGAQHWSSWSPKDRGILRQEMEVKLSLTPAAPACAAIQGIADSTAAILAGETNLMSVLVNNKALQDSLDLVAGMFDYGELLLLLGHHNPALRILEIGAGLGATTAQVLSHLAPPRGRRLYSQYIFTDRFPALFEDAKARLREFPEIEYAVLDINGDLPYQKHEPGSYDLIIVSGLSSAAMADDIALQNVYKLLSPEGHLIVQEVNPGLSPLPDGYHLSTAADCAQTIGEAFARAGYRVEFRRVGEEIPPNEHAVFLVDLEGPYLYTISDQGFQWLLQYLHNSRPTSMLWVTRQVQQTCQDPRYSLILGAARTLRAEISMPFATVEAEDLNFTDTSDLLVQVYERFLSQQVSQSPTSLDSEYSLQDGRVHIGRYNWAALETPSDLFSPHADQPKLLLPPERGRSKEFAWQILGRLRPREDQITVRVACIGLGFQDVPVAQGGSEPGNLGLNCCGTVTECGSEVESLHIGDRVFVIGADDFRTHIVTNAALCVKIPDNLQFEEAATMPGAFATAIHSLINLGQLAEGQSVLVHSATSGTGIAALQLCKMRKAEIYATVGTLEEARYLMQTYGIPRDHIFGSQTPDFAPQLLGQTQERGVDLVLNSLTGELLHASWECVAPYGRMLELSKRDFLENGHLALAPFLFNRSYFGVDIADIAVNRPAEMRRLLQQCLEYYEQGNISPIEPSQNFPATAVSEAFSYMQQGPRMARVVVTMPIETTPLLPSVGGPTAHFREDATYLLVGGLGDLGRAIATWMVDMGARSLVFLSRHAGARPEHEAFLSELRDQGCHAEVVSGDVLSVNDIGRAVKQAPHPIRGVIQLAWVLKDAMFVDQSIEDWRAVLAPRVQGTWNLHTVLSAYELDFFLLMNSCSGISGQHGQSSYVAASTFLDSFAVYRRGLGLPATAVDLGVVTDIGYLQRSPKQLQDLYRIGVQPVSEAEVLRTLSVALAGALAPAGHPYRARNPIIGLETTRPLADPEVAVLWKDDPRMRAYHHVRPAVAADASSAATTTPKASPQTEHLAPAGPQDSASMAEGLKDGGEEYLVRQLTWLLRTQILGVPDEIDPWTTSLPDLGVDSLSAIEIRRWFADTMSVRLTVVQITRVHSVAELAGLAFEAYQRASNSDAK</sequence>
<dbReference type="PROSITE" id="PS00012">
    <property type="entry name" value="PHOSPHOPANTETHEINE"/>
    <property type="match status" value="1"/>
</dbReference>
<dbReference type="InterPro" id="IPR049900">
    <property type="entry name" value="PKS_mFAS_DH"/>
</dbReference>
<dbReference type="Gene3D" id="1.10.1200.10">
    <property type="entry name" value="ACP-like"/>
    <property type="match status" value="1"/>
</dbReference>